<feature type="region of interest" description="Disordered" evidence="7">
    <location>
        <begin position="21"/>
        <end position="42"/>
    </location>
</feature>
<feature type="transmembrane region" description="Helical" evidence="8">
    <location>
        <begin position="188"/>
        <end position="206"/>
    </location>
</feature>
<dbReference type="PANTHER" id="PTHR12639:SF6">
    <property type="entry name" value="VITAMIN K-DEPENDENT GAMMA-CARBOXYLASE"/>
    <property type="match status" value="1"/>
</dbReference>
<sequence>MRKNSAKKRETKNLNEILIKQQQQQQQLPQQPQQPQVQQQQPKNIKKWKLILSSIDKLKNKFENSLNLKYDEISFDKFVNYMYKPTDAASLGVCRALFGLCMVLDVVEERGLADIDLKWGDPYGCHFPLINGMKPPSLAWMIVIYTIMWIGSFGIMLGFFFKLSCALFLIPYWYIFLLEKSYWNNHTYLYGLICLLLWGTNANRYFSIDAKLNNKNNDDNNSVPYWNYFIIKFQFFILYFIAGLKKSSKEWLEGYSMTNLSQHWVFDPFKLFLTNEQTDYFIVHWFGFIFDLTVGFWMLFDKTRAPAMFFCAAFHFMNSRLFSIGMFPYVCLATMPLFCNVEWPRKIHLYIKDILTFNNNKSTNICENEKEINADTLSSRTTTILSSTSSSSSSSTSSVYDENLYQEKKPSDGRMYDKIQKELKTKNDNNNCLKPIIPWLPRPEGYTMKKNDKPTFKKKFVVVLLLFYIGIQFFLPYSHFITKGYNNWTPGLYGYSWDMMLHSWDPILIVVRVHDNKNNEDHFIDSQAWVPNDRWTRHGDMVIQYGQCLKKNILRRKNETLKYNNKKITTTTTTTTKTKTIDEWNKISSNISIYVDIRYSLNGRFQQRIFDPTVDILKVNWNPFKNVNFLMPLLTQFSSYRKKMNEITKHVYSWSNYTDVIFVADYPGTKFENFFNKEFTNVSLQVLTGEVTYSEESWNDKITVNKNQRVIVATDKLHYITTTSVYPACYMYTYTNRTKEELEINGTTESPKKRTGFPLLKELKYRINNWWQALGQIANAFLHLIYDVPMMRRVPKTPNYHDNY</sequence>
<feature type="transmembrane region" description="Helical" evidence="8">
    <location>
        <begin position="320"/>
        <end position="339"/>
    </location>
</feature>
<evidence type="ECO:0000256" key="6">
    <source>
        <dbReference type="ARBA" id="ARBA00023239"/>
    </source>
</evidence>
<evidence type="ECO:0000256" key="4">
    <source>
        <dbReference type="ARBA" id="ARBA00023136"/>
    </source>
</evidence>
<name>A0A834Y3Y8_APHGI</name>
<evidence type="ECO:0000313" key="10">
    <source>
        <dbReference type="EMBL" id="KAF7997630.1"/>
    </source>
</evidence>
<gene>
    <name evidence="10" type="ORF">HCN44_006201</name>
</gene>
<feature type="transmembrane region" description="Helical" evidence="8">
    <location>
        <begin position="226"/>
        <end position="244"/>
    </location>
</feature>
<evidence type="ECO:0000256" key="5">
    <source>
        <dbReference type="ARBA" id="ARBA00023157"/>
    </source>
</evidence>
<dbReference type="PANTHER" id="PTHR12639">
    <property type="entry name" value="VITAMIN K-DEPENDENT GAMMA-CARBOXYLASE"/>
    <property type="match status" value="1"/>
</dbReference>
<keyword evidence="3 8" id="KW-1133">Transmembrane helix</keyword>
<dbReference type="Proteomes" id="UP000639338">
    <property type="component" value="Unassembled WGS sequence"/>
</dbReference>
<evidence type="ECO:0000313" key="11">
    <source>
        <dbReference type="Proteomes" id="UP000639338"/>
    </source>
</evidence>
<dbReference type="GO" id="GO:0019842">
    <property type="term" value="F:vitamin binding"/>
    <property type="evidence" value="ECO:0007669"/>
    <property type="project" value="TreeGrafter"/>
</dbReference>
<dbReference type="InterPro" id="IPR007782">
    <property type="entry name" value="VKG_COase"/>
</dbReference>
<dbReference type="Pfam" id="PF05090">
    <property type="entry name" value="HTTM"/>
    <property type="match status" value="1"/>
</dbReference>
<keyword evidence="6" id="KW-0456">Lyase</keyword>
<organism evidence="10 11">
    <name type="scientific">Aphidius gifuensis</name>
    <name type="common">Parasitoid wasp</name>
    <dbReference type="NCBI Taxonomy" id="684658"/>
    <lineage>
        <taxon>Eukaryota</taxon>
        <taxon>Metazoa</taxon>
        <taxon>Ecdysozoa</taxon>
        <taxon>Arthropoda</taxon>
        <taxon>Hexapoda</taxon>
        <taxon>Insecta</taxon>
        <taxon>Pterygota</taxon>
        <taxon>Neoptera</taxon>
        <taxon>Endopterygota</taxon>
        <taxon>Hymenoptera</taxon>
        <taxon>Apocrita</taxon>
        <taxon>Ichneumonoidea</taxon>
        <taxon>Braconidae</taxon>
        <taxon>Aphidiinae</taxon>
        <taxon>Aphidius</taxon>
    </lineage>
</organism>
<accession>A0A834Y3Y8</accession>
<dbReference type="SMART" id="SM00752">
    <property type="entry name" value="HTTM"/>
    <property type="match status" value="1"/>
</dbReference>
<feature type="transmembrane region" description="Helical" evidence="8">
    <location>
        <begin position="460"/>
        <end position="477"/>
    </location>
</feature>
<keyword evidence="2 8" id="KW-0812">Transmembrane</keyword>
<dbReference type="GO" id="GO:0012505">
    <property type="term" value="C:endomembrane system"/>
    <property type="evidence" value="ECO:0007669"/>
    <property type="project" value="UniProtKB-SubCell"/>
</dbReference>
<dbReference type="InterPro" id="IPR053934">
    <property type="entry name" value="HTTM_dom"/>
</dbReference>
<dbReference type="OrthoDB" id="206689at2759"/>
<evidence type="ECO:0000256" key="1">
    <source>
        <dbReference type="ARBA" id="ARBA00004127"/>
    </source>
</evidence>
<evidence type="ECO:0000256" key="2">
    <source>
        <dbReference type="ARBA" id="ARBA00022692"/>
    </source>
</evidence>
<evidence type="ECO:0000259" key="9">
    <source>
        <dbReference type="SMART" id="SM00752"/>
    </source>
</evidence>
<dbReference type="InterPro" id="IPR053935">
    <property type="entry name" value="VKGC_lumenal_dom"/>
</dbReference>
<comment type="caution">
    <text evidence="10">The sequence shown here is derived from an EMBL/GenBank/DDBJ whole genome shotgun (WGS) entry which is preliminary data.</text>
</comment>
<reference evidence="10 11" key="1">
    <citation type="submission" date="2020-08" db="EMBL/GenBank/DDBJ databases">
        <title>Aphidius gifuensis genome sequencing and assembly.</title>
        <authorList>
            <person name="Du Z."/>
        </authorList>
    </citation>
    <scope>NUCLEOTIDE SEQUENCE [LARGE SCALE GENOMIC DNA]</scope>
    <source>
        <strain evidence="10">YNYX2018</strain>
        <tissue evidence="10">Adults</tissue>
    </source>
</reference>
<comment type="subcellular location">
    <subcellularLocation>
        <location evidence="1">Endomembrane system</location>
        <topology evidence="1">Multi-pass membrane protein</topology>
    </subcellularLocation>
</comment>
<protein>
    <recommendedName>
        <fullName evidence="9">HTTM-like domain-containing protein</fullName>
    </recommendedName>
</protein>
<proteinExistence type="predicted"/>
<feature type="domain" description="HTTM-like" evidence="9">
    <location>
        <begin position="83"/>
        <end position="343"/>
    </location>
</feature>
<feature type="transmembrane region" description="Helical" evidence="8">
    <location>
        <begin position="280"/>
        <end position="300"/>
    </location>
</feature>
<evidence type="ECO:0000256" key="8">
    <source>
        <dbReference type="SAM" id="Phobius"/>
    </source>
</evidence>
<evidence type="ECO:0000256" key="7">
    <source>
        <dbReference type="SAM" id="MobiDB-lite"/>
    </source>
</evidence>
<dbReference type="AlphaFoldDB" id="A0A834Y3Y8"/>
<feature type="transmembrane region" description="Helical" evidence="8">
    <location>
        <begin position="159"/>
        <end position="176"/>
    </location>
</feature>
<keyword evidence="5" id="KW-1015">Disulfide bond</keyword>
<keyword evidence="11" id="KW-1185">Reference proteome</keyword>
<dbReference type="InterPro" id="IPR011020">
    <property type="entry name" value="HTTM-like"/>
</dbReference>
<dbReference type="EMBL" id="JACMRX010000001">
    <property type="protein sequence ID" value="KAF7997630.1"/>
    <property type="molecule type" value="Genomic_DNA"/>
</dbReference>
<dbReference type="Pfam" id="PF22777">
    <property type="entry name" value="VKGC_lumenal_dom"/>
    <property type="match status" value="1"/>
</dbReference>
<dbReference type="GO" id="GO:0008488">
    <property type="term" value="F:gamma-glutamyl carboxylase activity"/>
    <property type="evidence" value="ECO:0007669"/>
    <property type="project" value="InterPro"/>
</dbReference>
<evidence type="ECO:0000256" key="3">
    <source>
        <dbReference type="ARBA" id="ARBA00022989"/>
    </source>
</evidence>
<keyword evidence="4 8" id="KW-0472">Membrane</keyword>
<feature type="transmembrane region" description="Helical" evidence="8">
    <location>
        <begin position="137"/>
        <end position="153"/>
    </location>
</feature>